<feature type="non-terminal residue" evidence="2">
    <location>
        <position position="2899"/>
    </location>
</feature>
<reference evidence="2 3" key="1">
    <citation type="journal article" date="2010" name="Nat. Biotechnol.">
        <title>Genome sequence of the model mushroom Schizophyllum commune.</title>
        <authorList>
            <person name="Ohm R.A."/>
            <person name="de Jong J.F."/>
            <person name="Lugones L.G."/>
            <person name="Aerts A."/>
            <person name="Kothe E."/>
            <person name="Stajich J.E."/>
            <person name="de Vries R.P."/>
            <person name="Record E."/>
            <person name="Levasseur A."/>
            <person name="Baker S.E."/>
            <person name="Bartholomew K.A."/>
            <person name="Coutinho P.M."/>
            <person name="Erdmann S."/>
            <person name="Fowler T.J."/>
            <person name="Gathman A.C."/>
            <person name="Lombard V."/>
            <person name="Henrissat B."/>
            <person name="Knabe N."/>
            <person name="Kuees U."/>
            <person name="Lilly W.W."/>
            <person name="Lindquist E."/>
            <person name="Lucas S."/>
            <person name="Magnuson J.K."/>
            <person name="Piumi F."/>
            <person name="Raudaskoski M."/>
            <person name="Salamov A."/>
            <person name="Schmutz J."/>
            <person name="Schwarze F.W.M.R."/>
            <person name="vanKuyk P.A."/>
            <person name="Horton J.S."/>
            <person name="Grigoriev I.V."/>
            <person name="Woesten H.A.B."/>
        </authorList>
    </citation>
    <scope>NUCLEOTIDE SEQUENCE [LARGE SCALE GENOMIC DNA]</scope>
    <source>
        <strain evidence="3">H4-8 / FGSC 9210</strain>
    </source>
</reference>
<sequence>MRNRSLSVSGVSGALSQVGCLLAAPSLAGGRAYPARSRRRAYPAPSLKGRAYTPSLRSVERTPLPLAGSGVSAPFAGSTGFSQEGVSVLRSLKGRSESLPLSKEGRAYLAPSLAGSCVSFSLSRKGERITLPSSPGRTYAHLAPSRRSGVRTPLPLKGRAHPRSLKARAYPAPSLAGRVYALLLSLARRSYVSALPLSQEGRALSQEGGRSDLADRACVSDPSLTGMGVRIRSFSRSKEGEAYSAFSLSLSQVGRTPPSLSQEGRASERRREGGRTPLPHSKEGARTPLPLAGSGVSAPFAGSTGVPRSLSRKRGDVRIRLPPLHLAPTPSRRREGDPSHSQEGRALAYPPPLSQEGRNRSLFRSQEGGAHPLPLSQEGLRIRPLSWPAFPLPLARWHAYPAPSRRSEGVLRSQRSSVPRSPSKEGPAPLAPSRKRQGRAYPLPLEGGGRSAFSLAVGGRIPAPSLSTVGVSVPRSLSKEGGRTYPLPLRSGVSRSLSLRRVVRTSLPLSQEGLRTRLPLSQEGRARRIRDPRSGVFAPSLEGGRAYRALPLSKEGRAYPPSLTLSGRAYPLLLEGRRGVSDPSPSQEVGRIRSLLGRSESLPLRSGVRMREGGKGVPRSLEGGSGVPRSPSRRGIERIRALLDPPPPPHLAPCGQKGRASEGGRAYSAPFRRRRAYPLPLPRRRAGAISQEVGRASLPFAQTGRAHSALTLRVGRTPIPLSKEGRAYPAPSHKGRMRLVEGGARVGRSAPSQCRACASALPLSQEGVRSALSGRSESLPGRRREGRAYSAPSLAGGSCVPRSLPLEGGRAYSAPSQGRAYPLPQRSKGVLRLLSKEGVRIRALPRRAGERSAPSLARGRASERGKEDRASERRREGRIRSLWQEARGRAPSRKRGVRTLLPLSQCRAYPALPLSQEGGSVLRSLSLRKEGVPYSAPYLDGGSDPPSLAGGRVRSLALRSGGASERRMEGVSAPSLEGGPAYPLPLEGGRLRSLSQEGRAHPAPSLAGREGRRVERSAPSRRRVQRAYPLPLSKEGRSESLPLEGGRIRRSLSTEGRAYPAPSLEGKEVEGGSARSQVGRSLAALAVGAGVSAPSRKRAYPARSLWSVGIAPSLRSKGVPLSRRRARRIPLPFAGGLCVPRSLARGSGVSAPSRRSGVSASLSQRGVPRPLSRRGERSAPSQEGGSAPSRRRAYPALSQSRAYPAPSLAGSGVSALFLEGRSGMRTPLRLSKEGRAFVSRSLPLSQEGGSSAPRSLSQEGRASGGGACAPRSLSLEGRAYPLAPSQVGLERAPSQGGRAYPAFSRRRAYPAPFRRRERRIRLPSQGGRSLAALSKEGGRTLLPLSQGGRARTPLPRRRERASEAREKKGVLRSPSRRVVRAHPLPPSLAEGSSDPLPQRRGMRIRAQGSCVSRRKEGRAYPLSLSQEGRAIRTLPQGSCVPRSLSQEGGRSAPSLQARAYALPLSGRAFVSRSPFRRRACVPRSLTLSRRRVGRMRSLSQVGRSERSKEGEEGVSRPSSRKRDGVSDPSQEGRAYPLPLEGGRACAATSQKEGVRIRLLSQVVRTPLALKGRAYPLLLAGGSGVSALLRSGMRIRSFSRSSGVSVLRSPSLAGGSGVPRSLSQDGGRIRSLSLARGSGGGVSERGKEGRAYPAPSQEGRAYPLSLRVERTPHPLSQEGRSESLSLSLVGGRTPIPLRSSGAYAFSKGRACVSAPSLKRAGVSAPSLAGSGDPAFSLARGSGVSEREGRAHPALPQGSVGIAPSRKRAYPAPSLAGGSCVFAPSLAGSERASDGGRAYSELPQVVRIRSYSLRSGAPGAPALSQEGRAYPHCRGRVSERAGEGRAYAAPRKGVCVPRSLEGRAYPPSLEGGRIRSLRSGVSVLRSLFLARRAYPAPSLAKWRTPLPLAGRRERASEGGRACPLPPPPRACVPRLLSKEGRAYPAPSLNHRVGPICSLSQKRARVSSRRDGVRMRSLSRSLEGRAYPAPSLARVGRIRSPSGRSESLPLRSGRAHLSCQRAYSAPSLAGSGVYRSLSRKRAFSKLGRMRIRSLSQEGSSDLDRRSEGVCIRSPSLSQEGGSAPSRRVVGRAYLLRSLIGGRVSALPLSQEGGSESLPLSQEGQAYLAPFSLARGSGVPRSLAGSCVLRLLAGSCVSGALEGSGVSTFPLAGGRVRERAGEGRAYPPLPLRRRALAYPAPSLSLARGACAPSLMSSISASSLARGACVSELLLRSGVYALPLSKEGRTYPSRKERRIRSLSKEAERALSGRAYTAPSPPLRVVRIPLPLAGRAYPALPLKGRARERASGRVKQSAAPSHSKEWRSNPLPLAGPGVRIRSLAGGSCVRTSLPLSKEGGSYPLPLARGSGVSAPSSRRSALAYSARSLSLAGRAYSALRSVGIAPSLAGGRERRIRSLSQVGRAYPLSLSRRVMRTPRSLSRKREGVPRSLSRKRVECIRSLYKEGVHIRSLPLEGGPGVPRSLSSEGMRIRFALSRRSREGRSERSKEGLRTPLPLRSGDTPSLSQEGRAVGQERSPSLARGRAYCSLSQEERCIRSRSLAGSGVRTPLSRGSSDPLSSSKEGVSAFSKEGGSYVSAPSRKRDEGVLRSLSKEGGASEGVPRSLVRGRAYLAPSLSQGMRIRSLSKEGRAYPRSLKGRAHPAPTRKRGLRTPLLLSQEGVVRTPLPLAGGRASGVPRSLPRRRVEQSAPFSRRREGVRTPLPLKSGVRIRLLKGGRAYPLSLQGRSERSKEGGRIRLLSLAGRAERASERRRAERSLSKEGGRAYAPSLAGSGDPLPAIEGQDTVSLDGGSLPLILSPLALPSPPYLPSSRPPPLSRSRFAVLPVITVLPPRSLAPHLPTYPDLTVLPSPQCAPFSSQCSLLLACFIFSSPAPLSHHLFSLPF</sequence>
<feature type="region of interest" description="Disordered" evidence="1">
    <location>
        <begin position="2555"/>
        <end position="2616"/>
    </location>
</feature>
<feature type="compositionally biased region" description="Low complexity" evidence="1">
    <location>
        <begin position="2564"/>
        <end position="2576"/>
    </location>
</feature>
<feature type="compositionally biased region" description="Basic residues" evidence="1">
    <location>
        <begin position="2651"/>
        <end position="2662"/>
    </location>
</feature>
<feature type="region of interest" description="Disordered" evidence="1">
    <location>
        <begin position="2758"/>
        <end position="2799"/>
    </location>
</feature>
<organism evidence="3">
    <name type="scientific">Schizophyllum commune (strain H4-8 / FGSC 9210)</name>
    <name type="common">Split gill fungus</name>
    <dbReference type="NCBI Taxonomy" id="578458"/>
    <lineage>
        <taxon>Eukaryota</taxon>
        <taxon>Fungi</taxon>
        <taxon>Dikarya</taxon>
        <taxon>Basidiomycota</taxon>
        <taxon>Agaricomycotina</taxon>
        <taxon>Agaricomycetes</taxon>
        <taxon>Agaricomycetidae</taxon>
        <taxon>Agaricales</taxon>
        <taxon>Schizophyllaceae</taxon>
        <taxon>Schizophyllum</taxon>
    </lineage>
</organism>
<feature type="region of interest" description="Disordered" evidence="1">
    <location>
        <begin position="1288"/>
        <end position="1399"/>
    </location>
</feature>
<dbReference type="KEGG" id="scm:SCHCO_02582051"/>
<dbReference type="InParanoid" id="D8Q6N5"/>
<protein>
    <submittedName>
        <fullName evidence="2">Uncharacterized protein</fullName>
    </submittedName>
</protein>
<feature type="compositionally biased region" description="Basic residues" evidence="1">
    <location>
        <begin position="1304"/>
        <end position="1321"/>
    </location>
</feature>
<accession>D8Q6N5</accession>
<proteinExistence type="predicted"/>
<evidence type="ECO:0000256" key="1">
    <source>
        <dbReference type="SAM" id="MobiDB-lite"/>
    </source>
</evidence>
<gene>
    <name evidence="2" type="ORF">SCHCODRAFT_109467</name>
</gene>
<dbReference type="HOGENOM" id="CLU_226476_0_0_1"/>
<feature type="region of interest" description="Disordered" evidence="1">
    <location>
        <begin position="1491"/>
        <end position="1539"/>
    </location>
</feature>
<feature type="region of interest" description="Disordered" evidence="1">
    <location>
        <begin position="1608"/>
        <end position="1663"/>
    </location>
</feature>
<evidence type="ECO:0000313" key="2">
    <source>
        <dbReference type="EMBL" id="EFI95887.1"/>
    </source>
</evidence>
<feature type="region of interest" description="Disordered" evidence="1">
    <location>
        <begin position="403"/>
        <end position="443"/>
    </location>
</feature>
<feature type="compositionally biased region" description="Basic and acidic residues" evidence="1">
    <location>
        <begin position="1503"/>
        <end position="1525"/>
    </location>
</feature>
<feature type="region of interest" description="Disordered" evidence="1">
    <location>
        <begin position="1241"/>
        <end position="1270"/>
    </location>
</feature>
<feature type="region of interest" description="Disordered" evidence="1">
    <location>
        <begin position="2490"/>
        <end position="2539"/>
    </location>
</feature>
<dbReference type="EMBL" id="GL377307">
    <property type="protein sequence ID" value="EFI95887.1"/>
    <property type="molecule type" value="Genomic_DNA"/>
</dbReference>
<feature type="compositionally biased region" description="Basic and acidic residues" evidence="1">
    <location>
        <begin position="332"/>
        <end position="343"/>
    </location>
</feature>
<feature type="region of interest" description="Disordered" evidence="1">
    <location>
        <begin position="2681"/>
        <end position="2715"/>
    </location>
</feature>
<feature type="region of interest" description="Disordered" evidence="1">
    <location>
        <begin position="606"/>
        <end position="671"/>
    </location>
</feature>
<keyword evidence="3" id="KW-1185">Reference proteome</keyword>
<feature type="region of interest" description="Disordered" evidence="1">
    <location>
        <begin position="252"/>
        <end position="359"/>
    </location>
</feature>
<feature type="compositionally biased region" description="Basic and acidic residues" evidence="1">
    <location>
        <begin position="860"/>
        <end position="875"/>
    </location>
</feature>
<feature type="compositionally biased region" description="Basic and acidic residues" evidence="1">
    <location>
        <begin position="1009"/>
        <end position="1018"/>
    </location>
</feature>
<name>D8Q6N5_SCHCM</name>
<feature type="compositionally biased region" description="Polar residues" evidence="1">
    <location>
        <begin position="1242"/>
        <end position="1260"/>
    </location>
</feature>
<feature type="compositionally biased region" description="Basic and acidic residues" evidence="1">
    <location>
        <begin position="2759"/>
        <end position="2778"/>
    </location>
</feature>
<evidence type="ECO:0000313" key="3">
    <source>
        <dbReference type="Proteomes" id="UP000007431"/>
    </source>
</evidence>
<feature type="region of interest" description="Disordered" evidence="1">
    <location>
        <begin position="1145"/>
        <end position="1199"/>
    </location>
</feature>
<feature type="compositionally biased region" description="Polar residues" evidence="1">
    <location>
        <begin position="252"/>
        <end position="262"/>
    </location>
</feature>
<feature type="compositionally biased region" description="Basic and acidic residues" evidence="1">
    <location>
        <begin position="265"/>
        <end position="285"/>
    </location>
</feature>
<feature type="region of interest" description="Disordered" evidence="1">
    <location>
        <begin position="2637"/>
        <end position="2662"/>
    </location>
</feature>
<dbReference type="Proteomes" id="UP000007431">
    <property type="component" value="Unassembled WGS sequence"/>
</dbReference>
<dbReference type="VEuPathDB" id="FungiDB:SCHCODRAFT_02582051"/>
<feature type="region of interest" description="Disordered" evidence="1">
    <location>
        <begin position="845"/>
        <end position="875"/>
    </location>
</feature>
<dbReference type="OMA" id="ATENRAC"/>
<feature type="compositionally biased region" description="Basic and acidic residues" evidence="1">
    <location>
        <begin position="2493"/>
        <end position="2506"/>
    </location>
</feature>
<dbReference type="GeneID" id="9587147"/>
<feature type="region of interest" description="Disordered" evidence="1">
    <location>
        <begin position="959"/>
        <end position="1075"/>
    </location>
</feature>
<feature type="compositionally biased region" description="Low complexity" evidence="1">
    <location>
        <begin position="412"/>
        <end position="421"/>
    </location>
</feature>
<feature type="region of interest" description="Disordered" evidence="1">
    <location>
        <begin position="769"/>
        <end position="802"/>
    </location>
</feature>
<feature type="compositionally biased region" description="Basic and acidic residues" evidence="1">
    <location>
        <begin position="1360"/>
        <end position="1369"/>
    </location>
</feature>
<feature type="region of interest" description="Disordered" evidence="1">
    <location>
        <begin position="2300"/>
        <end position="2325"/>
    </location>
</feature>